<protein>
    <submittedName>
        <fullName evidence="1">Uncharacterized protein</fullName>
    </submittedName>
</protein>
<name>A0AAJ4RA70_9EURY</name>
<sequence length="74" mass="8641">MQDPFKELMFRSFKDAMDLADDYNRWAGESFDEPLAVQANAIPQMAMTLYRCRLQARLGEGTIDFPDPDERMFD</sequence>
<evidence type="ECO:0000313" key="1">
    <source>
        <dbReference type="EMBL" id="RNJ27139.1"/>
    </source>
</evidence>
<dbReference type="AlphaFoldDB" id="A0AAJ4RA70"/>
<dbReference type="RefSeq" id="WP_123124431.1">
    <property type="nucleotide sequence ID" value="NZ_RJJC01000001.1"/>
</dbReference>
<reference evidence="1 2" key="1">
    <citation type="submission" date="2018-11" db="EMBL/GenBank/DDBJ databases">
        <title>Genome sequences of Natronomonas sp. CBA1133.</title>
        <authorList>
            <person name="Roh S.W."/>
            <person name="Cha I.-T."/>
        </authorList>
    </citation>
    <scope>NUCLEOTIDE SEQUENCE [LARGE SCALE GENOMIC DNA]</scope>
    <source>
        <strain evidence="1 2">CBA1133</strain>
    </source>
</reference>
<dbReference type="Proteomes" id="UP000270581">
    <property type="component" value="Unassembled WGS sequence"/>
</dbReference>
<dbReference type="EMBL" id="RJJC01000001">
    <property type="protein sequence ID" value="RNJ27139.1"/>
    <property type="molecule type" value="Genomic_DNA"/>
</dbReference>
<keyword evidence="2" id="KW-1185">Reference proteome</keyword>
<comment type="caution">
    <text evidence="1">The sequence shown here is derived from an EMBL/GenBank/DDBJ whole genome shotgun (WGS) entry which is preliminary data.</text>
</comment>
<gene>
    <name evidence="1" type="ORF">Nmn1133_10955</name>
</gene>
<proteinExistence type="predicted"/>
<accession>A0AAJ4RA70</accession>
<organism evidence="1 2">
    <name type="scientific">Halosegnis longus</name>
    <dbReference type="NCBI Taxonomy" id="2216012"/>
    <lineage>
        <taxon>Archaea</taxon>
        <taxon>Methanobacteriati</taxon>
        <taxon>Methanobacteriota</taxon>
        <taxon>Stenosarchaea group</taxon>
        <taxon>Halobacteria</taxon>
        <taxon>Halobacteriales</taxon>
        <taxon>Natronomonadaceae</taxon>
        <taxon>Halosegnis</taxon>
    </lineage>
</organism>
<evidence type="ECO:0000313" key="2">
    <source>
        <dbReference type="Proteomes" id="UP000270581"/>
    </source>
</evidence>